<dbReference type="AlphaFoldDB" id="A0A0A9AZC4"/>
<accession>A0A0A9AZC4</accession>
<name>A0A0A9AZC4_ARUDO</name>
<protein>
    <submittedName>
        <fullName evidence="1">Uncharacterized protein</fullName>
    </submittedName>
</protein>
<evidence type="ECO:0000313" key="1">
    <source>
        <dbReference type="EMBL" id="JAD56471.1"/>
    </source>
</evidence>
<reference evidence="1" key="2">
    <citation type="journal article" date="2015" name="Data Brief">
        <title>Shoot transcriptome of the giant reed, Arundo donax.</title>
        <authorList>
            <person name="Barrero R.A."/>
            <person name="Guerrero F.D."/>
            <person name="Moolhuijzen P."/>
            <person name="Goolsby J.A."/>
            <person name="Tidwell J."/>
            <person name="Bellgard S.E."/>
            <person name="Bellgard M.I."/>
        </authorList>
    </citation>
    <scope>NUCLEOTIDE SEQUENCE</scope>
    <source>
        <tissue evidence="1">Shoot tissue taken approximately 20 cm above the soil surface</tissue>
    </source>
</reference>
<reference evidence="1" key="1">
    <citation type="submission" date="2014-09" db="EMBL/GenBank/DDBJ databases">
        <authorList>
            <person name="Magalhaes I.L.F."/>
            <person name="Oliveira U."/>
            <person name="Santos F.R."/>
            <person name="Vidigal T.H.D.A."/>
            <person name="Brescovit A.D."/>
            <person name="Santos A.J."/>
        </authorList>
    </citation>
    <scope>NUCLEOTIDE SEQUENCE</scope>
    <source>
        <tissue evidence="1">Shoot tissue taken approximately 20 cm above the soil surface</tissue>
    </source>
</reference>
<dbReference type="EMBL" id="GBRH01241424">
    <property type="protein sequence ID" value="JAD56471.1"/>
    <property type="molecule type" value="Transcribed_RNA"/>
</dbReference>
<sequence length="43" mass="5140">MSMAKLSFRQYQKLARLFFHTGKIKHFIQLLRRISRSASLQVC</sequence>
<organism evidence="1">
    <name type="scientific">Arundo donax</name>
    <name type="common">Giant reed</name>
    <name type="synonym">Donax arundinaceus</name>
    <dbReference type="NCBI Taxonomy" id="35708"/>
    <lineage>
        <taxon>Eukaryota</taxon>
        <taxon>Viridiplantae</taxon>
        <taxon>Streptophyta</taxon>
        <taxon>Embryophyta</taxon>
        <taxon>Tracheophyta</taxon>
        <taxon>Spermatophyta</taxon>
        <taxon>Magnoliopsida</taxon>
        <taxon>Liliopsida</taxon>
        <taxon>Poales</taxon>
        <taxon>Poaceae</taxon>
        <taxon>PACMAD clade</taxon>
        <taxon>Arundinoideae</taxon>
        <taxon>Arundineae</taxon>
        <taxon>Arundo</taxon>
    </lineage>
</organism>
<proteinExistence type="predicted"/>